<dbReference type="GO" id="GO:0061630">
    <property type="term" value="F:ubiquitin protein ligase activity"/>
    <property type="evidence" value="ECO:0007669"/>
    <property type="project" value="TreeGrafter"/>
</dbReference>
<dbReference type="SMART" id="SM00184">
    <property type="entry name" value="RING"/>
    <property type="match status" value="1"/>
</dbReference>
<name>A0A7J6X2F3_THATH</name>
<evidence type="ECO:0000313" key="6">
    <source>
        <dbReference type="EMBL" id="KAF5202860.1"/>
    </source>
</evidence>
<dbReference type="GO" id="GO:0005737">
    <property type="term" value="C:cytoplasm"/>
    <property type="evidence" value="ECO:0007669"/>
    <property type="project" value="TreeGrafter"/>
</dbReference>
<protein>
    <submittedName>
        <fullName evidence="6">RING/U-box superfamily protein</fullName>
    </submittedName>
</protein>
<dbReference type="EMBL" id="JABWDY010007536">
    <property type="protein sequence ID" value="KAF5202860.1"/>
    <property type="molecule type" value="Genomic_DNA"/>
</dbReference>
<dbReference type="AlphaFoldDB" id="A0A7J6X2F3"/>
<comment type="caution">
    <text evidence="6">The sequence shown here is derived from an EMBL/GenBank/DDBJ whole genome shotgun (WGS) entry which is preliminary data.</text>
</comment>
<keyword evidence="7" id="KW-1185">Reference proteome</keyword>
<sequence length="183" mass="20669">QNKLIQKMIVHQTARCGEIIAISNKKDVGENGDDEEKDITDEIYNQFINLLAKFNSIQAPIVLGILVDIHVQNTHAEEQSDAEEEILARIQSLSIEDAQQMPLGASKASIDALEKQVYVKGELVEICTVCCDEFLTEDETTKMPCSHTFHTRCLEKWLEVSHACPLCRFDLPTDHHDDSDSTW</sequence>
<dbReference type="Gene3D" id="3.30.40.10">
    <property type="entry name" value="Zinc/RING finger domain, C3HC4 (zinc finger)"/>
    <property type="match status" value="1"/>
</dbReference>
<dbReference type="PROSITE" id="PS50089">
    <property type="entry name" value="ZF_RING_2"/>
    <property type="match status" value="1"/>
</dbReference>
<reference evidence="6 7" key="1">
    <citation type="submission" date="2020-06" db="EMBL/GenBank/DDBJ databases">
        <title>Transcriptomic and genomic resources for Thalictrum thalictroides and T. hernandezii: Facilitating candidate gene discovery in an emerging model plant lineage.</title>
        <authorList>
            <person name="Arias T."/>
            <person name="Riano-Pachon D.M."/>
            <person name="Di Stilio V.S."/>
        </authorList>
    </citation>
    <scope>NUCLEOTIDE SEQUENCE [LARGE SCALE GENOMIC DNA]</scope>
    <source>
        <strain evidence="7">cv. WT478/WT964</strain>
        <tissue evidence="6">Leaves</tissue>
    </source>
</reference>
<evidence type="ECO:0000256" key="3">
    <source>
        <dbReference type="ARBA" id="ARBA00022833"/>
    </source>
</evidence>
<accession>A0A7J6X2F3</accession>
<dbReference type="InterPro" id="IPR013083">
    <property type="entry name" value="Znf_RING/FYVE/PHD"/>
</dbReference>
<proteinExistence type="predicted"/>
<dbReference type="Proteomes" id="UP000554482">
    <property type="component" value="Unassembled WGS sequence"/>
</dbReference>
<evidence type="ECO:0000256" key="1">
    <source>
        <dbReference type="ARBA" id="ARBA00022723"/>
    </source>
</evidence>
<dbReference type="GO" id="GO:0008270">
    <property type="term" value="F:zinc ion binding"/>
    <property type="evidence" value="ECO:0007669"/>
    <property type="project" value="UniProtKB-KW"/>
</dbReference>
<keyword evidence="3" id="KW-0862">Zinc</keyword>
<dbReference type="OrthoDB" id="4348522at2759"/>
<evidence type="ECO:0000313" key="7">
    <source>
        <dbReference type="Proteomes" id="UP000554482"/>
    </source>
</evidence>
<organism evidence="6 7">
    <name type="scientific">Thalictrum thalictroides</name>
    <name type="common">Rue-anemone</name>
    <name type="synonym">Anemone thalictroides</name>
    <dbReference type="NCBI Taxonomy" id="46969"/>
    <lineage>
        <taxon>Eukaryota</taxon>
        <taxon>Viridiplantae</taxon>
        <taxon>Streptophyta</taxon>
        <taxon>Embryophyta</taxon>
        <taxon>Tracheophyta</taxon>
        <taxon>Spermatophyta</taxon>
        <taxon>Magnoliopsida</taxon>
        <taxon>Ranunculales</taxon>
        <taxon>Ranunculaceae</taxon>
        <taxon>Thalictroideae</taxon>
        <taxon>Thalictrum</taxon>
    </lineage>
</organism>
<feature type="domain" description="RING-type" evidence="5">
    <location>
        <begin position="127"/>
        <end position="168"/>
    </location>
</feature>
<dbReference type="InterPro" id="IPR001841">
    <property type="entry name" value="Znf_RING"/>
</dbReference>
<dbReference type="GO" id="GO:0016567">
    <property type="term" value="P:protein ubiquitination"/>
    <property type="evidence" value="ECO:0007669"/>
    <property type="project" value="TreeGrafter"/>
</dbReference>
<dbReference type="SUPFAM" id="SSF57850">
    <property type="entry name" value="RING/U-box"/>
    <property type="match status" value="1"/>
</dbReference>
<feature type="non-terminal residue" evidence="6">
    <location>
        <position position="1"/>
    </location>
</feature>
<dbReference type="PANTHER" id="PTHR15710:SF243">
    <property type="entry name" value="E3 UBIQUITIN-PROTEIN LIGASE PRAJA-2 ISOFORM X1"/>
    <property type="match status" value="1"/>
</dbReference>
<dbReference type="Pfam" id="PF13639">
    <property type="entry name" value="zf-RING_2"/>
    <property type="match status" value="1"/>
</dbReference>
<evidence type="ECO:0000256" key="4">
    <source>
        <dbReference type="PROSITE-ProRule" id="PRU00175"/>
    </source>
</evidence>
<evidence type="ECO:0000259" key="5">
    <source>
        <dbReference type="PROSITE" id="PS50089"/>
    </source>
</evidence>
<keyword evidence="2 4" id="KW-0863">Zinc-finger</keyword>
<gene>
    <name evidence="6" type="ORF">FRX31_007555</name>
</gene>
<evidence type="ECO:0000256" key="2">
    <source>
        <dbReference type="ARBA" id="ARBA00022771"/>
    </source>
</evidence>
<keyword evidence="1" id="KW-0479">Metal-binding</keyword>
<dbReference type="PANTHER" id="PTHR15710">
    <property type="entry name" value="E3 UBIQUITIN-PROTEIN LIGASE PRAJA"/>
    <property type="match status" value="1"/>
</dbReference>